<protein>
    <recommendedName>
        <fullName evidence="6">Acyl-peptide hydrolase</fullName>
    </recommendedName>
    <alternativeName>
        <fullName evidence="5">Acylaminoacyl-peptidase</fullName>
    </alternativeName>
</protein>
<dbReference type="Pfam" id="PF00326">
    <property type="entry name" value="Peptidase_S9"/>
    <property type="match status" value="1"/>
</dbReference>
<dbReference type="RefSeq" id="WP_252083588.1">
    <property type="nucleotide sequence ID" value="NZ_CP092418.1"/>
</dbReference>
<dbReference type="InterPro" id="IPR029058">
    <property type="entry name" value="AB_hydrolase_fold"/>
</dbReference>
<dbReference type="PANTHER" id="PTHR42776:SF13">
    <property type="entry name" value="DIPEPTIDYL-PEPTIDASE 5"/>
    <property type="match status" value="1"/>
</dbReference>
<keyword evidence="4" id="KW-0007">Acetylation</keyword>
<evidence type="ECO:0000259" key="9">
    <source>
        <dbReference type="Pfam" id="PF00326"/>
    </source>
</evidence>
<accession>A0ABY4VCP7</accession>
<evidence type="ECO:0000256" key="6">
    <source>
        <dbReference type="ARBA" id="ARBA00032596"/>
    </source>
</evidence>
<dbReference type="InterPro" id="IPR011042">
    <property type="entry name" value="6-blade_b-propeller_TolB-like"/>
</dbReference>
<evidence type="ECO:0000256" key="1">
    <source>
        <dbReference type="ARBA" id="ARBA00022729"/>
    </source>
</evidence>
<keyword evidence="3" id="KW-0645">Protease</keyword>
<feature type="signal peptide" evidence="8">
    <location>
        <begin position="1"/>
        <end position="19"/>
    </location>
</feature>
<evidence type="ECO:0000313" key="11">
    <source>
        <dbReference type="Proteomes" id="UP001055658"/>
    </source>
</evidence>
<evidence type="ECO:0000256" key="5">
    <source>
        <dbReference type="ARBA" id="ARBA00032284"/>
    </source>
</evidence>
<evidence type="ECO:0000313" key="10">
    <source>
        <dbReference type="EMBL" id="USD21186.1"/>
    </source>
</evidence>
<dbReference type="Proteomes" id="UP001055658">
    <property type="component" value="Chromosome"/>
</dbReference>
<evidence type="ECO:0000256" key="4">
    <source>
        <dbReference type="ARBA" id="ARBA00022990"/>
    </source>
</evidence>
<reference evidence="10" key="1">
    <citation type="submission" date="2022-02" db="EMBL/GenBank/DDBJ databases">
        <title>Coral-associated bacteria.</title>
        <authorList>
            <person name="Tang K."/>
            <person name="Wang X."/>
        </authorList>
    </citation>
    <scope>NUCLEOTIDE SEQUENCE</scope>
    <source>
        <strain evidence="10">SCSIO 43006</strain>
    </source>
</reference>
<keyword evidence="3" id="KW-0720">Serine protease</keyword>
<keyword evidence="1 8" id="KW-0732">Signal</keyword>
<dbReference type="Gene3D" id="2.120.10.30">
    <property type="entry name" value="TolB, C-terminal domain"/>
    <property type="match status" value="1"/>
</dbReference>
<evidence type="ECO:0000256" key="7">
    <source>
        <dbReference type="ARBA" id="ARBA00045885"/>
    </source>
</evidence>
<dbReference type="SUPFAM" id="SSF53474">
    <property type="entry name" value="alpha/beta-Hydrolases"/>
    <property type="match status" value="1"/>
</dbReference>
<comment type="function">
    <text evidence="7">This enzyme catalyzes the hydrolysis of the N-terminal peptide bond of an N-acetylated peptide to generate an N-acetylated amino acid and a peptide with a free N-terminus. It preferentially cleaves off Ac-Ala, Ac-Met and Ac-Ser. Also, involved in the degradation of oxidized and glycated proteins.</text>
</comment>
<dbReference type="PANTHER" id="PTHR42776">
    <property type="entry name" value="SERINE PEPTIDASE S9 FAMILY MEMBER"/>
    <property type="match status" value="1"/>
</dbReference>
<name>A0ABY4VCP7_9GAMM</name>
<dbReference type="PROSITE" id="PS00708">
    <property type="entry name" value="PRO_ENDOPEP_SER"/>
    <property type="match status" value="1"/>
</dbReference>
<keyword evidence="2" id="KW-0378">Hydrolase</keyword>
<dbReference type="Gene3D" id="2.140.10.30">
    <property type="entry name" value="Dipeptidylpeptidase IV, N-terminal domain"/>
    <property type="match status" value="1"/>
</dbReference>
<feature type="chain" id="PRO_5046171909" description="Acyl-peptide hydrolase" evidence="8">
    <location>
        <begin position="20"/>
        <end position="683"/>
    </location>
</feature>
<evidence type="ECO:0000256" key="3">
    <source>
        <dbReference type="ARBA" id="ARBA00022825"/>
    </source>
</evidence>
<dbReference type="InterPro" id="IPR002471">
    <property type="entry name" value="Pept_S9_AS"/>
</dbReference>
<dbReference type="Pfam" id="PF07676">
    <property type="entry name" value="PD40"/>
    <property type="match status" value="2"/>
</dbReference>
<organism evidence="10 11">
    <name type="scientific">Microbulbifer variabilis</name>
    <dbReference type="NCBI Taxonomy" id="266805"/>
    <lineage>
        <taxon>Bacteria</taxon>
        <taxon>Pseudomonadati</taxon>
        <taxon>Pseudomonadota</taxon>
        <taxon>Gammaproteobacteria</taxon>
        <taxon>Cellvibrionales</taxon>
        <taxon>Microbulbiferaceae</taxon>
        <taxon>Microbulbifer</taxon>
    </lineage>
</organism>
<gene>
    <name evidence="10" type="ORF">MJO52_19315</name>
</gene>
<dbReference type="EMBL" id="CP092418">
    <property type="protein sequence ID" value="USD21186.1"/>
    <property type="molecule type" value="Genomic_DNA"/>
</dbReference>
<dbReference type="InterPro" id="IPR001375">
    <property type="entry name" value="Peptidase_S9_cat"/>
</dbReference>
<dbReference type="Gene3D" id="3.40.50.1820">
    <property type="entry name" value="alpha/beta hydrolase"/>
    <property type="match status" value="1"/>
</dbReference>
<sequence>MRCIFVLISSLLLTMAAGAKEAQRLSAEVLWKIKRVGTPVISPSGDQVVAPVTTFDLEQDKGETRLWLLSTDGDIQRPLTAVGLSVSEPVFSPDGKHLAFIGKRSDDDIKQILILPMAAPGEAVRLSEVPTGVSSIKWVGDHLYFISRIWPDKAPEEMAGRVKEEKEKKVSAYVWNALPFSFWDNWIDEQRQAHVFRIPAKGGAVENLTLRTGLKLPNWIQGAESYDVSPDESHLAIVADSKKSGTRPDFDVFLLEPGSPKARNLTLANEAPDFNPKFSPDGRLLAFNRQLISGFYGDTRRLVVHRLRSRQNTVLHEEWDRSTDGMVWAPSGGGLYAAVDDQGTRRIYYLPVGNGDPRVITDSTDFSNLSVASDGTLVGINQSFLYPPRVVSIDARNGGVERLDSFNDDLFANVDLGTYESVTFTGAEGADIQMWVHYPPGFDRNQKYPLMLLLHGGPHNAVTDTFHFRWNAQTFASWGYVTAWFNFHGSSGFGQAFADSINPDWLSRPYTDTIAAADWFKSQSWIDKDQLVAAGGSYGGYLASILLGREHPFNALVIHAPVYNLYSMLAADYSVHGVRFGEYWQSPEIYPSISPHTYAAQFKTPSLVIHGQNDLRVPVGQSFELFRTLQERGVESRLIYYPDENHWVLKPNNSLHWYGQVREWVERFAAPNRGTEASASVTK</sequence>
<proteinExistence type="predicted"/>
<dbReference type="SUPFAM" id="SSF82171">
    <property type="entry name" value="DPP6 N-terminal domain-like"/>
    <property type="match status" value="1"/>
</dbReference>
<evidence type="ECO:0000256" key="8">
    <source>
        <dbReference type="SAM" id="SignalP"/>
    </source>
</evidence>
<keyword evidence="11" id="KW-1185">Reference proteome</keyword>
<evidence type="ECO:0000256" key="2">
    <source>
        <dbReference type="ARBA" id="ARBA00022801"/>
    </source>
</evidence>
<feature type="domain" description="Peptidase S9 prolyl oligopeptidase catalytic" evidence="9">
    <location>
        <begin position="467"/>
        <end position="667"/>
    </location>
</feature>
<dbReference type="InterPro" id="IPR011659">
    <property type="entry name" value="WD40"/>
</dbReference>